<feature type="binding site" evidence="2">
    <location>
        <position position="46"/>
    </location>
    <ligand>
        <name>substrate</name>
    </ligand>
</feature>
<dbReference type="InterPro" id="IPR018520">
    <property type="entry name" value="UPP_synth-like_CS"/>
</dbReference>
<dbReference type="eggNOG" id="COG0020">
    <property type="taxonomic scope" value="Bacteria"/>
</dbReference>
<dbReference type="Gene3D" id="3.40.1180.10">
    <property type="entry name" value="Decaprenyl diphosphate synthase-like"/>
    <property type="match status" value="1"/>
</dbReference>
<dbReference type="FunFam" id="3.40.1180.10:FF:000001">
    <property type="entry name" value="(2E,6E)-farnesyl-diphosphate-specific ditrans,polycis-undecaprenyl-diphosphate synthase"/>
    <property type="match status" value="1"/>
</dbReference>
<dbReference type="KEGG" id="tki:TKV_c13240"/>
<accession>A0A097ARP6</accession>
<comment type="similarity">
    <text evidence="2">Belongs to the UPP synthase family.</text>
</comment>
<feature type="binding site" evidence="2">
    <location>
        <begin position="203"/>
        <end position="205"/>
    </location>
    <ligand>
        <name>substrate</name>
    </ligand>
</feature>
<dbReference type="HOGENOM" id="CLU_038505_1_1_9"/>
<dbReference type="AlphaFoldDB" id="A0A097ARP6"/>
<feature type="binding site" evidence="2">
    <location>
        <position position="216"/>
    </location>
    <ligand>
        <name>Mg(2+)</name>
        <dbReference type="ChEBI" id="CHEBI:18420"/>
    </ligand>
</feature>
<dbReference type="PANTHER" id="PTHR10291">
    <property type="entry name" value="DEHYDRODOLICHYL DIPHOSPHATE SYNTHASE FAMILY MEMBER"/>
    <property type="match status" value="1"/>
</dbReference>
<feature type="binding site" evidence="2">
    <location>
        <position position="197"/>
    </location>
    <ligand>
        <name>substrate</name>
    </ligand>
</feature>
<dbReference type="OrthoDB" id="4191603at2"/>
<dbReference type="STRING" id="2325.TKV_c13240"/>
<evidence type="ECO:0000256" key="2">
    <source>
        <dbReference type="HAMAP-Rule" id="MF_01139"/>
    </source>
</evidence>
<dbReference type="Pfam" id="PF01255">
    <property type="entry name" value="Prenyltransf"/>
    <property type="match status" value="1"/>
</dbReference>
<dbReference type="NCBIfam" id="TIGR00055">
    <property type="entry name" value="uppS"/>
    <property type="match status" value="1"/>
</dbReference>
<feature type="active site" description="Proton acceptor" evidence="2">
    <location>
        <position position="77"/>
    </location>
</feature>
<dbReference type="InterPro" id="IPR001441">
    <property type="entry name" value="UPP_synth-like"/>
</dbReference>
<dbReference type="InterPro" id="IPR036424">
    <property type="entry name" value="UPP_synth-like_sf"/>
</dbReference>
<dbReference type="EMBL" id="CP009170">
    <property type="protein sequence ID" value="AIS52495.1"/>
    <property type="molecule type" value="Genomic_DNA"/>
</dbReference>
<keyword evidence="2" id="KW-0479">Metal-binding</keyword>
<dbReference type="GO" id="GO:0030145">
    <property type="term" value="F:manganese ion binding"/>
    <property type="evidence" value="ECO:0007669"/>
    <property type="project" value="TreeGrafter"/>
</dbReference>
<dbReference type="HAMAP" id="MF_01139">
    <property type="entry name" value="ISPT"/>
    <property type="match status" value="1"/>
</dbReference>
<evidence type="ECO:0000313" key="4">
    <source>
        <dbReference type="Proteomes" id="UP000029669"/>
    </source>
</evidence>
<feature type="binding site" evidence="2">
    <location>
        <position position="78"/>
    </location>
    <ligand>
        <name>substrate</name>
    </ligand>
</feature>
<dbReference type="SUPFAM" id="SSF64005">
    <property type="entry name" value="Undecaprenyl diphosphate synthase"/>
    <property type="match status" value="1"/>
</dbReference>
<dbReference type="NCBIfam" id="NF011405">
    <property type="entry name" value="PRK14830.1"/>
    <property type="match status" value="1"/>
</dbReference>
<feature type="binding site" evidence="2">
    <location>
        <position position="80"/>
    </location>
    <ligand>
        <name>substrate</name>
    </ligand>
</feature>
<proteinExistence type="inferred from homology"/>
<gene>
    <name evidence="3" type="primary">uppS</name>
    <name evidence="3" type="ORF">TKV_c13240</name>
</gene>
<keyword evidence="2" id="KW-0460">Magnesium</keyword>
<keyword evidence="1 2" id="KW-0808">Transferase</keyword>
<feature type="binding site" evidence="2">
    <location>
        <begin position="30"/>
        <end position="33"/>
    </location>
    <ligand>
        <name>substrate</name>
    </ligand>
</feature>
<feature type="binding site" evidence="2">
    <location>
        <position position="29"/>
    </location>
    <ligand>
        <name>Mg(2+)</name>
        <dbReference type="ChEBI" id="CHEBI:18420"/>
    </ligand>
</feature>
<feature type="binding site" evidence="2">
    <location>
        <position position="42"/>
    </location>
    <ligand>
        <name>substrate</name>
    </ligand>
</feature>
<dbReference type="EC" id="2.5.1.-" evidence="2"/>
<dbReference type="PROSITE" id="PS01066">
    <property type="entry name" value="UPP_SYNTHASE"/>
    <property type="match status" value="1"/>
</dbReference>
<dbReference type="GO" id="GO:0016094">
    <property type="term" value="P:polyprenol biosynthetic process"/>
    <property type="evidence" value="ECO:0007669"/>
    <property type="project" value="TreeGrafter"/>
</dbReference>
<keyword evidence="4" id="KW-1185">Reference proteome</keyword>
<comment type="cofactor">
    <cofactor evidence="2">
        <name>Mg(2+)</name>
        <dbReference type="ChEBI" id="CHEBI:18420"/>
    </cofactor>
    <text evidence="2">Binds 2 magnesium ions per subunit.</text>
</comment>
<reference evidence="4" key="1">
    <citation type="journal article" date="2015" name="Genome Announc.">
        <title>Whole-Genome Sequences of 80 Environmental and Clinical Isolates of Burkholderia pseudomallei.</title>
        <authorList>
            <person name="Johnson S.L."/>
            <person name="Baker A.L."/>
            <person name="Chain P.S."/>
            <person name="Currie B.J."/>
            <person name="Daligault H.E."/>
            <person name="Davenport K.W."/>
            <person name="Davis C.B."/>
            <person name="Inglis T.J."/>
            <person name="Kaestli M."/>
            <person name="Koren S."/>
            <person name="Mayo M."/>
            <person name="Merritt A.J."/>
            <person name="Price E.P."/>
            <person name="Sarovich D.S."/>
            <person name="Warner J."/>
            <person name="Rosovitz M.J."/>
        </authorList>
    </citation>
    <scope>NUCLEOTIDE SEQUENCE [LARGE SCALE GENOMIC DNA]</scope>
    <source>
        <strain evidence="4">DSM 2030</strain>
    </source>
</reference>
<evidence type="ECO:0000313" key="3">
    <source>
        <dbReference type="EMBL" id="AIS52495.1"/>
    </source>
</evidence>
<name>A0A097ARP6_THEKI</name>
<comment type="subunit">
    <text evidence="2">Homodimer.</text>
</comment>
<organism evidence="3 4">
    <name type="scientific">Thermoanaerobacter kivui</name>
    <name type="common">Acetogenium kivui</name>
    <dbReference type="NCBI Taxonomy" id="2325"/>
    <lineage>
        <taxon>Bacteria</taxon>
        <taxon>Bacillati</taxon>
        <taxon>Bacillota</taxon>
        <taxon>Clostridia</taxon>
        <taxon>Thermoanaerobacterales</taxon>
        <taxon>Thermoanaerobacteraceae</taxon>
        <taxon>Thermoanaerobacter</taxon>
    </lineage>
</organism>
<feature type="binding site" evidence="2">
    <location>
        <position position="34"/>
    </location>
    <ligand>
        <name>substrate</name>
    </ligand>
</feature>
<dbReference type="PANTHER" id="PTHR10291:SF0">
    <property type="entry name" value="DEHYDRODOLICHYL DIPHOSPHATE SYNTHASE 2"/>
    <property type="match status" value="1"/>
</dbReference>
<dbReference type="GO" id="GO:0005829">
    <property type="term" value="C:cytosol"/>
    <property type="evidence" value="ECO:0007669"/>
    <property type="project" value="TreeGrafter"/>
</dbReference>
<feature type="binding site" evidence="2">
    <location>
        <begin position="74"/>
        <end position="76"/>
    </location>
    <ligand>
        <name>substrate</name>
    </ligand>
</feature>
<dbReference type="GO" id="GO:0008834">
    <property type="term" value="F:ditrans,polycis-undecaprenyl-diphosphate synthase [(2E,6E)-farnesyl-diphosphate specific] activity"/>
    <property type="evidence" value="ECO:0007669"/>
    <property type="project" value="TreeGrafter"/>
</dbReference>
<evidence type="ECO:0000256" key="1">
    <source>
        <dbReference type="ARBA" id="ARBA00022679"/>
    </source>
</evidence>
<dbReference type="CDD" id="cd00475">
    <property type="entry name" value="Cis_IPPS"/>
    <property type="match status" value="1"/>
</dbReference>
<dbReference type="Proteomes" id="UP000029669">
    <property type="component" value="Chromosome"/>
</dbReference>
<dbReference type="GO" id="GO:0000287">
    <property type="term" value="F:magnesium ion binding"/>
    <property type="evidence" value="ECO:0007669"/>
    <property type="project" value="UniProtKB-UniRule"/>
</dbReference>
<protein>
    <recommendedName>
        <fullName evidence="2">Isoprenyl transferase</fullName>
        <ecNumber evidence="2">2.5.1.-</ecNumber>
    </recommendedName>
</protein>
<sequence>MAFFLRKIKDLTSKIDKSRLPVHIGIIMDGNGRWAQKRGMMRIYGHKAGVKTVREIVKACSELGIKYLTLYAFSTENWKRPLEEVNFLMDLLVEYLSKEVNELNKNNVKINFIGDISFLPKKCKVEIDRAQNITKENDGLVLNIALNYGGRDEIVKAVKKICHKVVNKELSIDAITEQIVSENLYTQNQPDPDLIIRTSGEKRLSNFLLWQSAYSELWFTDVLWPDFNKKHLIEAILYYQTRKRRFGGI</sequence>
<comment type="function">
    <text evidence="2">Catalyzes the condensation of isopentenyl diphosphate (IPP) with allylic pyrophosphates generating different type of terpenoids.</text>
</comment>
<dbReference type="RefSeq" id="WP_049685246.1">
    <property type="nucleotide sequence ID" value="NZ_CP009170.1"/>
</dbReference>
<feature type="active site" evidence="2">
    <location>
        <position position="29"/>
    </location>
</feature>